<dbReference type="Pfam" id="PF01048">
    <property type="entry name" value="PNP_UDP_1"/>
    <property type="match status" value="1"/>
</dbReference>
<accession>A0AA37PA47</accession>
<keyword evidence="1" id="KW-0732">Signal</keyword>
<dbReference type="GeneID" id="73329453"/>
<dbReference type="InterPro" id="IPR053137">
    <property type="entry name" value="NLR-like"/>
</dbReference>
<keyword evidence="5" id="KW-1185">Reference proteome</keyword>
<evidence type="ECO:0000313" key="4">
    <source>
        <dbReference type="EMBL" id="GKT48470.1"/>
    </source>
</evidence>
<dbReference type="Pfam" id="PF13424">
    <property type="entry name" value="TPR_12"/>
    <property type="match status" value="2"/>
</dbReference>
<feature type="signal peptide" evidence="1">
    <location>
        <begin position="1"/>
        <end position="25"/>
    </location>
</feature>
<feature type="domain" description="Nucleoside phosphorylase" evidence="3">
    <location>
        <begin position="12"/>
        <end position="290"/>
    </location>
</feature>
<proteinExistence type="predicted"/>
<evidence type="ECO:0000256" key="1">
    <source>
        <dbReference type="SAM" id="SignalP"/>
    </source>
</evidence>
<dbReference type="GO" id="GO:0009116">
    <property type="term" value="P:nucleoside metabolic process"/>
    <property type="evidence" value="ECO:0007669"/>
    <property type="project" value="InterPro"/>
</dbReference>
<protein>
    <submittedName>
        <fullName evidence="4">Kinesin light chain</fullName>
    </submittedName>
</protein>
<dbReference type="RefSeq" id="XP_049130820.1">
    <property type="nucleotide sequence ID" value="XM_049274863.1"/>
</dbReference>
<gene>
    <name evidence="4" type="ORF">ColSpa_08651</name>
</gene>
<dbReference type="InterPro" id="IPR019734">
    <property type="entry name" value="TPR_rpt"/>
</dbReference>
<dbReference type="GO" id="GO:0003824">
    <property type="term" value="F:catalytic activity"/>
    <property type="evidence" value="ECO:0007669"/>
    <property type="project" value="InterPro"/>
</dbReference>
<organism evidence="4 5">
    <name type="scientific">Colletotrichum spaethianum</name>
    <dbReference type="NCBI Taxonomy" id="700344"/>
    <lineage>
        <taxon>Eukaryota</taxon>
        <taxon>Fungi</taxon>
        <taxon>Dikarya</taxon>
        <taxon>Ascomycota</taxon>
        <taxon>Pezizomycotina</taxon>
        <taxon>Sordariomycetes</taxon>
        <taxon>Hypocreomycetidae</taxon>
        <taxon>Glomerellales</taxon>
        <taxon>Glomerellaceae</taxon>
        <taxon>Colletotrichum</taxon>
        <taxon>Colletotrichum spaethianum species complex</taxon>
    </lineage>
</organism>
<evidence type="ECO:0000313" key="5">
    <source>
        <dbReference type="Proteomes" id="UP001055115"/>
    </source>
</evidence>
<dbReference type="SUPFAM" id="SSF52540">
    <property type="entry name" value="P-loop containing nucleoside triphosphate hydrolases"/>
    <property type="match status" value="1"/>
</dbReference>
<feature type="domain" description="NB-ARC" evidence="2">
    <location>
        <begin position="350"/>
        <end position="503"/>
    </location>
</feature>
<sequence>MGKSVPARDFTVGWVCALPIELAAAAEMMDEEFAELPSQPTDSNVYSFGRVGDHNVVAACMPAGQMGTAQAATVASQMKNSFPSLRFSILVGVGGGVPNLDEDIDIRLGDVVISQPAGQHGGVIQYDFGKTGPDGRITRTGSLNAPPTILLNALAKLRANDFRGKTQVLTHLSKLTPSTRSRFASPGPDQDSLYNASALHITGATCKKCRSEDIVDRDARATTDPVLFFGNIASGNQVMKDGLTRDRYSQELGGVLCFEMEAAGLMNNFPFIVIRGICDYADAHKNKRWQPYAAVTAAACAKELLYTIPPLVSSNSDVTEDFPFGRNEIFVGRDAMLTQLLERIPPSAYEDTCQRTAIVGLGGIGKTQVAIEAAYRVRNVNPGCSVFWVPAVDMAMFENAYRKIGQALNIRGIEDDQADVKSLVKAALEQNDVGSWLLIIDNADDMELLFTGSNKLTKYLPFSRNGSILLTTRNLQAAVRFSPGQVTRLREMSITEATQLLRNGLDKRQINDDHSTAQLLEQLAYLPLAIRQASAYMAANTNVTVSKYLEYCNSSNAELVKLLSKEFDDQDRYESIQNPVTTTWLISFEHISRDSPLAAKYLSFICYLGEKDIPRSLLSPGENEIDTDEAVGTLIAYAFILQRDAADRFDIHRLVRLVMRNWLREQRKEEEQVTETIYWLSKMFPWPHHGNRKLWMSYLPHAQAALEVRGWCTDEEGLWDLLDRTGISNFLLGYYGKAEQIIWEALVLKEKALGLENLDTLMSMSNLAITLDKQGKYREAEQMNRQTLKLREKVLGLENPDTLINMSNLAITLKNQGKYEEAEQMNRQTLKLREKVLGLENPDTLMSMSNLAITLKNQGKYREAEQMNRQTLKLMEKVLGLENPDTLMSMSNLAITLNKQGKYEEAEQMNRQTLKLREKVLGLENPDTLRSMGSLAITLNNQGKYEEAEQMQRQALELREKVLGLENPDTLSSMGNLAVILDCLGSHEEAEQLFEQTLKLSKKLLGPDHPFTRRVQFDLQASLEAWTDSSSVSSSAS</sequence>
<dbReference type="Gene3D" id="1.25.40.10">
    <property type="entry name" value="Tetratricopeptide repeat domain"/>
    <property type="match status" value="2"/>
</dbReference>
<dbReference type="InterPro" id="IPR027417">
    <property type="entry name" value="P-loop_NTPase"/>
</dbReference>
<dbReference type="Pfam" id="PF00931">
    <property type="entry name" value="NB-ARC"/>
    <property type="match status" value="1"/>
</dbReference>
<dbReference type="InterPro" id="IPR011990">
    <property type="entry name" value="TPR-like_helical_dom_sf"/>
</dbReference>
<dbReference type="InterPro" id="IPR000845">
    <property type="entry name" value="Nucleoside_phosphorylase_d"/>
</dbReference>
<dbReference type="Proteomes" id="UP001055115">
    <property type="component" value="Unassembled WGS sequence"/>
</dbReference>
<dbReference type="SMART" id="SM00028">
    <property type="entry name" value="TPR"/>
    <property type="match status" value="6"/>
</dbReference>
<dbReference type="Pfam" id="PF13374">
    <property type="entry name" value="TPR_10"/>
    <property type="match status" value="2"/>
</dbReference>
<dbReference type="PANTHER" id="PTHR46082:SF11">
    <property type="entry name" value="AAA+ ATPASE DOMAIN-CONTAINING PROTEIN-RELATED"/>
    <property type="match status" value="1"/>
</dbReference>
<name>A0AA37PA47_9PEZI</name>
<dbReference type="EMBL" id="BQXU01000023">
    <property type="protein sequence ID" value="GKT48470.1"/>
    <property type="molecule type" value="Genomic_DNA"/>
</dbReference>
<dbReference type="PRINTS" id="PR00381">
    <property type="entry name" value="KINESINLIGHT"/>
</dbReference>
<dbReference type="InterPro" id="IPR002182">
    <property type="entry name" value="NB-ARC"/>
</dbReference>
<dbReference type="SUPFAM" id="SSF48452">
    <property type="entry name" value="TPR-like"/>
    <property type="match status" value="3"/>
</dbReference>
<evidence type="ECO:0000259" key="2">
    <source>
        <dbReference type="Pfam" id="PF00931"/>
    </source>
</evidence>
<dbReference type="PANTHER" id="PTHR46082">
    <property type="entry name" value="ATP/GTP-BINDING PROTEIN-RELATED"/>
    <property type="match status" value="1"/>
</dbReference>
<feature type="chain" id="PRO_5041450431" evidence="1">
    <location>
        <begin position="26"/>
        <end position="1037"/>
    </location>
</feature>
<reference evidence="4 5" key="1">
    <citation type="submission" date="2022-03" db="EMBL/GenBank/DDBJ databases">
        <title>Genome data of Colletotrichum spp.</title>
        <authorList>
            <person name="Utami Y.D."/>
            <person name="Hiruma K."/>
        </authorList>
    </citation>
    <scope>NUCLEOTIDE SEQUENCE [LARGE SCALE GENOMIC DNA]</scope>
    <source>
        <strain evidence="4 5">MAFF 239500</strain>
    </source>
</reference>
<comment type="caution">
    <text evidence="4">The sequence shown here is derived from an EMBL/GenBank/DDBJ whole genome shotgun (WGS) entry which is preliminary data.</text>
</comment>
<dbReference type="InterPro" id="IPR035994">
    <property type="entry name" value="Nucleoside_phosphorylase_sf"/>
</dbReference>
<dbReference type="Gene3D" id="3.40.50.1580">
    <property type="entry name" value="Nucleoside phosphorylase domain"/>
    <property type="match status" value="1"/>
</dbReference>
<dbReference type="GO" id="GO:0043531">
    <property type="term" value="F:ADP binding"/>
    <property type="evidence" value="ECO:0007669"/>
    <property type="project" value="InterPro"/>
</dbReference>
<dbReference type="Gene3D" id="3.40.50.300">
    <property type="entry name" value="P-loop containing nucleotide triphosphate hydrolases"/>
    <property type="match status" value="1"/>
</dbReference>
<evidence type="ECO:0000259" key="3">
    <source>
        <dbReference type="Pfam" id="PF01048"/>
    </source>
</evidence>
<dbReference type="AlphaFoldDB" id="A0AA37PA47"/>
<dbReference type="SUPFAM" id="SSF53167">
    <property type="entry name" value="Purine and uridine phosphorylases"/>
    <property type="match status" value="1"/>
</dbReference>